<dbReference type="GO" id="GO:0008233">
    <property type="term" value="F:peptidase activity"/>
    <property type="evidence" value="ECO:0007669"/>
    <property type="project" value="InterPro"/>
</dbReference>
<organism evidence="2 3">
    <name type="scientific">Nocardia arthritidis</name>
    <dbReference type="NCBI Taxonomy" id="228602"/>
    <lineage>
        <taxon>Bacteria</taxon>
        <taxon>Bacillati</taxon>
        <taxon>Actinomycetota</taxon>
        <taxon>Actinomycetes</taxon>
        <taxon>Mycobacteriales</taxon>
        <taxon>Nocardiaceae</taxon>
        <taxon>Nocardia</taxon>
    </lineage>
</organism>
<feature type="domain" description="D-alanyl-D-alanine carboxypeptidase-like core" evidence="1">
    <location>
        <begin position="154"/>
        <end position="236"/>
    </location>
</feature>
<dbReference type="InterPro" id="IPR052179">
    <property type="entry name" value="DD-CPase-like"/>
</dbReference>
<accession>A0A6G9YJL1</accession>
<sequence length="272" mass="29368">MRAWTTGLAADTAWSCAVSAMWDIPIETDTPPLARDWARLSDSMTRLTRKLRKHRSFPVTHICPFRVHGDPQHWNRFVDNDLSWGIVDCAANIATMLLTNDGSANRIRLGLPTVLLPAVVAATVAAGAAQAAPGLPIDPRAALGSAAGTEGLEPGLAVAYTLAERAAHAEGVPLSITSGYRTPAEQQRLWDDGVRTYGSPDAARRWVLPPGESTHVSGQAVDVGPQAGAQWLEANGTRWGLCRMYANEWWHFERATIPGGACPPMRPDAHDR</sequence>
<dbReference type="GO" id="GO:0006508">
    <property type="term" value="P:proteolysis"/>
    <property type="evidence" value="ECO:0007669"/>
    <property type="project" value="InterPro"/>
</dbReference>
<dbReference type="Gene3D" id="3.30.1380.10">
    <property type="match status" value="1"/>
</dbReference>
<proteinExistence type="predicted"/>
<dbReference type="KEGG" id="nah:F5544_26860"/>
<dbReference type="EMBL" id="CP046172">
    <property type="protein sequence ID" value="QIS13226.1"/>
    <property type="molecule type" value="Genomic_DNA"/>
</dbReference>
<dbReference type="Proteomes" id="UP000503540">
    <property type="component" value="Chromosome"/>
</dbReference>
<dbReference type="CDD" id="cd14846">
    <property type="entry name" value="Peptidase_M15_like"/>
    <property type="match status" value="1"/>
</dbReference>
<gene>
    <name evidence="2" type="ORF">F5544_26860</name>
</gene>
<keyword evidence="3" id="KW-1185">Reference proteome</keyword>
<name>A0A6G9YJL1_9NOCA</name>
<dbReference type="InterPro" id="IPR003709">
    <property type="entry name" value="VanY-like_core_dom"/>
</dbReference>
<dbReference type="InterPro" id="IPR009045">
    <property type="entry name" value="Zn_M74/Hedgehog-like"/>
</dbReference>
<dbReference type="PANTHER" id="PTHR34385:SF1">
    <property type="entry name" value="PEPTIDOGLYCAN L-ALANYL-D-GLUTAMATE ENDOPEPTIDASE CWLK"/>
    <property type="match status" value="1"/>
</dbReference>
<evidence type="ECO:0000313" key="3">
    <source>
        <dbReference type="Proteomes" id="UP000503540"/>
    </source>
</evidence>
<protein>
    <recommendedName>
        <fullName evidence="1">D-alanyl-D-alanine carboxypeptidase-like core domain-containing protein</fullName>
    </recommendedName>
</protein>
<evidence type="ECO:0000313" key="2">
    <source>
        <dbReference type="EMBL" id="QIS13226.1"/>
    </source>
</evidence>
<dbReference type="SUPFAM" id="SSF55166">
    <property type="entry name" value="Hedgehog/DD-peptidase"/>
    <property type="match status" value="1"/>
</dbReference>
<evidence type="ECO:0000259" key="1">
    <source>
        <dbReference type="Pfam" id="PF02557"/>
    </source>
</evidence>
<dbReference type="AlphaFoldDB" id="A0A6G9YJL1"/>
<reference evidence="2 3" key="1">
    <citation type="journal article" date="2019" name="ACS Chem. Biol.">
        <title>Identification and Mobilization of a Cryptic Antibiotic Biosynthesis Gene Locus from a Human-Pathogenic Nocardia Isolate.</title>
        <authorList>
            <person name="Herisse M."/>
            <person name="Ishida K."/>
            <person name="Porter J.L."/>
            <person name="Howden B."/>
            <person name="Hertweck C."/>
            <person name="Stinear T.P."/>
            <person name="Pidot S.J."/>
        </authorList>
    </citation>
    <scope>NUCLEOTIDE SEQUENCE [LARGE SCALE GENOMIC DNA]</scope>
    <source>
        <strain evidence="2 3">AUSMDU00012717</strain>
    </source>
</reference>
<dbReference type="Pfam" id="PF02557">
    <property type="entry name" value="VanY"/>
    <property type="match status" value="1"/>
</dbReference>
<dbReference type="PANTHER" id="PTHR34385">
    <property type="entry name" value="D-ALANYL-D-ALANINE CARBOXYPEPTIDASE"/>
    <property type="match status" value="1"/>
</dbReference>